<accession>A0ABV9QKP3</accession>
<evidence type="ECO:0000313" key="1">
    <source>
        <dbReference type="EMBL" id="MFC4804226.1"/>
    </source>
</evidence>
<name>A0ABV9QKP3_9FIRM</name>
<keyword evidence="2" id="KW-1185">Reference proteome</keyword>
<gene>
    <name evidence="1" type="ORF">ACFO4R_03945</name>
</gene>
<dbReference type="EMBL" id="JBHSHL010000014">
    <property type="protein sequence ID" value="MFC4804226.1"/>
    <property type="molecule type" value="Genomic_DNA"/>
</dbReference>
<organism evidence="1 2">
    <name type="scientific">Filifactor villosus</name>
    <dbReference type="NCBI Taxonomy" id="29374"/>
    <lineage>
        <taxon>Bacteria</taxon>
        <taxon>Bacillati</taxon>
        <taxon>Bacillota</taxon>
        <taxon>Clostridia</taxon>
        <taxon>Peptostreptococcales</taxon>
        <taxon>Filifactoraceae</taxon>
        <taxon>Filifactor</taxon>
    </lineage>
</organism>
<reference evidence="2" key="1">
    <citation type="journal article" date="2019" name="Int. J. Syst. Evol. Microbiol.">
        <title>The Global Catalogue of Microorganisms (GCM) 10K type strain sequencing project: providing services to taxonomists for standard genome sequencing and annotation.</title>
        <authorList>
            <consortium name="The Broad Institute Genomics Platform"/>
            <consortium name="The Broad Institute Genome Sequencing Center for Infectious Disease"/>
            <person name="Wu L."/>
            <person name="Ma J."/>
        </authorList>
    </citation>
    <scope>NUCLEOTIDE SEQUENCE [LARGE SCALE GENOMIC DNA]</scope>
    <source>
        <strain evidence="2">CCUG 46385</strain>
    </source>
</reference>
<sequence>MAAKEHLKLFRTGRSHHIADGFDRMKAALRRKPTVKQHVLGRNEGYLEMRRSSSITSVAFCIERFLLLYPRLLLSISR</sequence>
<comment type="caution">
    <text evidence="1">The sequence shown here is derived from an EMBL/GenBank/DDBJ whole genome shotgun (WGS) entry which is preliminary data.</text>
</comment>
<dbReference type="Proteomes" id="UP001595916">
    <property type="component" value="Unassembled WGS sequence"/>
</dbReference>
<evidence type="ECO:0000313" key="2">
    <source>
        <dbReference type="Proteomes" id="UP001595916"/>
    </source>
</evidence>
<protein>
    <submittedName>
        <fullName evidence="1">Uncharacterized protein</fullName>
    </submittedName>
</protein>
<proteinExistence type="predicted"/>